<evidence type="ECO:0000256" key="2">
    <source>
        <dbReference type="SAM" id="Phobius"/>
    </source>
</evidence>
<dbReference type="GO" id="GO:0004672">
    <property type="term" value="F:protein kinase activity"/>
    <property type="evidence" value="ECO:0007669"/>
    <property type="project" value="InterPro"/>
</dbReference>
<dbReference type="EMBL" id="CP081135">
    <property type="protein sequence ID" value="UEL47319.1"/>
    <property type="molecule type" value="Genomic_DNA"/>
</dbReference>
<dbReference type="SUPFAM" id="SSF56112">
    <property type="entry name" value="Protein kinase-like (PK-like)"/>
    <property type="match status" value="1"/>
</dbReference>
<dbReference type="KEGG" id="tem:JW646_17055"/>
<feature type="compositionally biased region" description="Basic and acidic residues" evidence="1">
    <location>
        <begin position="326"/>
        <end position="445"/>
    </location>
</feature>
<sequence length="445" mass="51777">MRDFNYKYTIRDFIDKTKWSNVYSGIKKETNEKIIINILINLEGNEENLELFKKEIELLRSINSENVTSINHMDSYIKKDKIYYYIESEDFEGLTLDELMRINKLHNNQCLQIIREVINGVKEFNNKKINFEDLTRENIIINGQGVIKIDTLSFINNHRGHINCKIHDAKNFRPKDDVQVIGKILCQMITGKEIFNPQENKNLDKGISDILAKATNKKHISKGKYRDLNEFLNDIDLYLCKGELINNEEVNLKDQSKPNPNYNIKKYVIIACSVVVLLCTTAFGAQYVINKKTDNVATKNTSKAVYKAQKSSNDERDLNLTPIEENMIKPKDSTETKKEEKIDVSKKSKENTKENTKKEDKKENTNNKDKNNKDKDKTDKEKHDKDNSNKDKNKDKDKDGKDKDKDKDKDKPDKEKPDDDNSNKEKPNQNPDEDKNSNNNKDVVK</sequence>
<accession>A0AAX2ZDE4</accession>
<dbReference type="SMART" id="SM00220">
    <property type="entry name" value="S_TKc"/>
    <property type="match status" value="1"/>
</dbReference>
<feature type="transmembrane region" description="Helical" evidence="2">
    <location>
        <begin position="267"/>
        <end position="289"/>
    </location>
</feature>
<dbReference type="Pfam" id="PF00069">
    <property type="entry name" value="Pkinase"/>
    <property type="match status" value="1"/>
</dbReference>
<dbReference type="AlphaFoldDB" id="A0AAX2ZDE4"/>
<keyword evidence="4" id="KW-0808">Transferase</keyword>
<name>A0AAX2ZDE4_9FIRM</name>
<reference evidence="4 5" key="1">
    <citation type="journal article" date="2023" name="Int. J. Syst. Evol. Microbiol.">
        <title>Terrisporobacter hibernicus sp. nov., isolated from bovine faeces in Northern Ireland.</title>
        <authorList>
            <person name="Mitchell M."/>
            <person name="Nguyen S.V."/>
            <person name="Connor M."/>
            <person name="Fairley D.J."/>
            <person name="Donoghue O."/>
            <person name="Marshall H."/>
            <person name="Koolman L."/>
            <person name="McMullan G."/>
            <person name="Schaffer K.E."/>
            <person name="McGrath J.W."/>
            <person name="Fanning S."/>
        </authorList>
    </citation>
    <scope>NUCLEOTIDE SEQUENCE [LARGE SCALE GENOMIC DNA]</scope>
    <source>
        <strain evidence="4 5">MCA3</strain>
    </source>
</reference>
<evidence type="ECO:0000256" key="1">
    <source>
        <dbReference type="SAM" id="MobiDB-lite"/>
    </source>
</evidence>
<dbReference type="GO" id="GO:0005524">
    <property type="term" value="F:ATP binding"/>
    <property type="evidence" value="ECO:0007669"/>
    <property type="project" value="InterPro"/>
</dbReference>
<dbReference type="RefSeq" id="WP_228415773.1">
    <property type="nucleotide sequence ID" value="NZ_CP081135.1"/>
</dbReference>
<keyword evidence="4" id="KW-0418">Kinase</keyword>
<keyword evidence="2" id="KW-0812">Transmembrane</keyword>
<feature type="region of interest" description="Disordered" evidence="1">
    <location>
        <begin position="300"/>
        <end position="445"/>
    </location>
</feature>
<dbReference type="PROSITE" id="PS50011">
    <property type="entry name" value="PROTEIN_KINASE_DOM"/>
    <property type="match status" value="1"/>
</dbReference>
<dbReference type="Proteomes" id="UP001198983">
    <property type="component" value="Chromosome"/>
</dbReference>
<keyword evidence="2" id="KW-0472">Membrane</keyword>
<gene>
    <name evidence="4" type="ORF">JW646_17055</name>
</gene>
<proteinExistence type="predicted"/>
<keyword evidence="5" id="KW-1185">Reference proteome</keyword>
<dbReference type="InterPro" id="IPR000719">
    <property type="entry name" value="Prot_kinase_dom"/>
</dbReference>
<feature type="domain" description="Protein kinase" evidence="3">
    <location>
        <begin position="8"/>
        <end position="250"/>
    </location>
</feature>
<evidence type="ECO:0000313" key="5">
    <source>
        <dbReference type="Proteomes" id="UP001198983"/>
    </source>
</evidence>
<protein>
    <submittedName>
        <fullName evidence="4">Protein kinase</fullName>
    </submittedName>
</protein>
<dbReference type="InterPro" id="IPR011009">
    <property type="entry name" value="Kinase-like_dom_sf"/>
</dbReference>
<dbReference type="Gene3D" id="3.30.200.20">
    <property type="entry name" value="Phosphorylase Kinase, domain 1"/>
    <property type="match status" value="1"/>
</dbReference>
<keyword evidence="2" id="KW-1133">Transmembrane helix</keyword>
<dbReference type="Gene3D" id="1.10.510.10">
    <property type="entry name" value="Transferase(Phosphotransferase) domain 1"/>
    <property type="match status" value="1"/>
</dbReference>
<organism evidence="4 5">
    <name type="scientific">Terrisporobacter hibernicus</name>
    <dbReference type="NCBI Taxonomy" id="2813371"/>
    <lineage>
        <taxon>Bacteria</taxon>
        <taxon>Bacillati</taxon>
        <taxon>Bacillota</taxon>
        <taxon>Clostridia</taxon>
        <taxon>Peptostreptococcales</taxon>
        <taxon>Peptostreptococcaceae</taxon>
        <taxon>Terrisporobacter</taxon>
    </lineage>
</organism>
<evidence type="ECO:0000259" key="3">
    <source>
        <dbReference type="PROSITE" id="PS50011"/>
    </source>
</evidence>
<evidence type="ECO:0000313" key="4">
    <source>
        <dbReference type="EMBL" id="UEL47319.1"/>
    </source>
</evidence>